<name>A0A316HJG3_9SPHI</name>
<sequence>MVIERAVLLHQEHNMPGIIKNTVWLGINGQCFLYYGWQHVYSGGAAG</sequence>
<dbReference type="AlphaFoldDB" id="A0A316HJG3"/>
<keyword evidence="2" id="KW-1185">Reference proteome</keyword>
<evidence type="ECO:0000313" key="1">
    <source>
        <dbReference type="EMBL" id="PWK80181.1"/>
    </source>
</evidence>
<dbReference type="Proteomes" id="UP000245678">
    <property type="component" value="Unassembled WGS sequence"/>
</dbReference>
<dbReference type="EMBL" id="QGHA01000001">
    <property type="protein sequence ID" value="PWK80181.1"/>
    <property type="molecule type" value="Genomic_DNA"/>
</dbReference>
<accession>A0A316HJG3</accession>
<protein>
    <submittedName>
        <fullName evidence="1">Uncharacterized protein</fullName>
    </submittedName>
</protein>
<comment type="caution">
    <text evidence="1">The sequence shown here is derived from an EMBL/GenBank/DDBJ whole genome shotgun (WGS) entry which is preliminary data.</text>
</comment>
<organism evidence="1 2">
    <name type="scientific">Mucilaginibacter oryzae</name>
    <dbReference type="NCBI Taxonomy" id="468058"/>
    <lineage>
        <taxon>Bacteria</taxon>
        <taxon>Pseudomonadati</taxon>
        <taxon>Bacteroidota</taxon>
        <taxon>Sphingobacteriia</taxon>
        <taxon>Sphingobacteriales</taxon>
        <taxon>Sphingobacteriaceae</taxon>
        <taxon>Mucilaginibacter</taxon>
    </lineage>
</organism>
<reference evidence="1 2" key="1">
    <citation type="submission" date="2018-05" db="EMBL/GenBank/DDBJ databases">
        <title>Genomic Encyclopedia of Archaeal and Bacterial Type Strains, Phase II (KMG-II): from individual species to whole genera.</title>
        <authorList>
            <person name="Goeker M."/>
        </authorList>
    </citation>
    <scope>NUCLEOTIDE SEQUENCE [LARGE SCALE GENOMIC DNA]</scope>
    <source>
        <strain evidence="1 2">DSM 19975</strain>
    </source>
</reference>
<proteinExistence type="predicted"/>
<evidence type="ECO:0000313" key="2">
    <source>
        <dbReference type="Proteomes" id="UP000245678"/>
    </source>
</evidence>
<gene>
    <name evidence="1" type="ORF">LX99_00645</name>
</gene>